<evidence type="ECO:0000256" key="5">
    <source>
        <dbReference type="PROSITE-ProRule" id="PRU00277"/>
    </source>
</evidence>
<dbReference type="Pfam" id="PF00254">
    <property type="entry name" value="FKBP_C"/>
    <property type="match status" value="1"/>
</dbReference>
<dbReference type="EC" id="5.2.1.8" evidence="6"/>
<comment type="catalytic activity">
    <reaction evidence="1 5 6">
        <text>[protein]-peptidylproline (omega=180) = [protein]-peptidylproline (omega=0)</text>
        <dbReference type="Rhea" id="RHEA:16237"/>
        <dbReference type="Rhea" id="RHEA-COMP:10747"/>
        <dbReference type="Rhea" id="RHEA-COMP:10748"/>
        <dbReference type="ChEBI" id="CHEBI:83833"/>
        <dbReference type="ChEBI" id="CHEBI:83834"/>
        <dbReference type="EC" id="5.2.1.8"/>
    </reaction>
</comment>
<keyword evidence="4 5" id="KW-0413">Isomerase</keyword>
<dbReference type="GO" id="GO:0003755">
    <property type="term" value="F:peptidyl-prolyl cis-trans isomerase activity"/>
    <property type="evidence" value="ECO:0007669"/>
    <property type="project" value="UniProtKB-UniRule"/>
</dbReference>
<keyword evidence="3 5" id="KW-0697">Rotamase</keyword>
<evidence type="ECO:0000256" key="6">
    <source>
        <dbReference type="RuleBase" id="RU003915"/>
    </source>
</evidence>
<comment type="similarity">
    <text evidence="2 6">Belongs to the FKBP-type PPIase family.</text>
</comment>
<protein>
    <recommendedName>
        <fullName evidence="6">Peptidyl-prolyl cis-trans isomerase</fullName>
        <ecNumber evidence="6">5.2.1.8</ecNumber>
    </recommendedName>
</protein>
<dbReference type="PANTHER" id="PTHR43811:SF19">
    <property type="entry name" value="39 KDA FK506-BINDING NUCLEAR PROTEIN"/>
    <property type="match status" value="1"/>
</dbReference>
<evidence type="ECO:0000256" key="4">
    <source>
        <dbReference type="ARBA" id="ARBA00023235"/>
    </source>
</evidence>
<dbReference type="InterPro" id="IPR046357">
    <property type="entry name" value="PPIase_dom_sf"/>
</dbReference>
<gene>
    <name evidence="8" type="ORF">E0486_04655</name>
</gene>
<evidence type="ECO:0000256" key="1">
    <source>
        <dbReference type="ARBA" id="ARBA00000971"/>
    </source>
</evidence>
<reference evidence="8 9" key="1">
    <citation type="submission" date="2019-03" db="EMBL/GenBank/DDBJ databases">
        <authorList>
            <person name="Kim M.K.M."/>
        </authorList>
    </citation>
    <scope>NUCLEOTIDE SEQUENCE [LARGE SCALE GENOMIC DNA]</scope>
    <source>
        <strain evidence="8 9">17J68-15</strain>
    </source>
</reference>
<dbReference type="PROSITE" id="PS50059">
    <property type="entry name" value="FKBP_PPIASE"/>
    <property type="match status" value="1"/>
</dbReference>
<evidence type="ECO:0000256" key="2">
    <source>
        <dbReference type="ARBA" id="ARBA00006577"/>
    </source>
</evidence>
<evidence type="ECO:0000313" key="8">
    <source>
        <dbReference type="EMBL" id="TCZ73975.1"/>
    </source>
</evidence>
<comment type="caution">
    <text evidence="8">The sequence shown here is derived from an EMBL/GenBank/DDBJ whole genome shotgun (WGS) entry which is preliminary data.</text>
</comment>
<dbReference type="Pfam" id="PF01346">
    <property type="entry name" value="FKBP_N"/>
    <property type="match status" value="1"/>
</dbReference>
<dbReference type="RefSeq" id="WP_131850975.1">
    <property type="nucleotide sequence ID" value="NZ_SKFH01000004.1"/>
</dbReference>
<evidence type="ECO:0000256" key="3">
    <source>
        <dbReference type="ARBA" id="ARBA00023110"/>
    </source>
</evidence>
<dbReference type="Gene3D" id="3.10.50.40">
    <property type="match status" value="1"/>
</dbReference>
<dbReference type="InterPro" id="IPR001179">
    <property type="entry name" value="PPIase_FKBP_dom"/>
</dbReference>
<name>A0A4R4E8A0_9BACT</name>
<dbReference type="Proteomes" id="UP000295164">
    <property type="component" value="Unassembled WGS sequence"/>
</dbReference>
<dbReference type="GO" id="GO:0006457">
    <property type="term" value="P:protein folding"/>
    <property type="evidence" value="ECO:0007669"/>
    <property type="project" value="InterPro"/>
</dbReference>
<evidence type="ECO:0000259" key="7">
    <source>
        <dbReference type="PROSITE" id="PS50059"/>
    </source>
</evidence>
<dbReference type="AlphaFoldDB" id="A0A4R4E8A0"/>
<evidence type="ECO:0000313" key="9">
    <source>
        <dbReference type="Proteomes" id="UP000295164"/>
    </source>
</evidence>
<dbReference type="InterPro" id="IPR000774">
    <property type="entry name" value="PPIase_FKBP_N"/>
</dbReference>
<accession>A0A4R4E8A0</accession>
<sequence>MSLFDRLQGAKQDKINEQKQAGATFLEENKKKEGITELPSGIQYQVLQEGSGNKPAANSEIKAHYAGRLLDGKEFDSSYRRNQPFTARLTQLIKGWQEVLPLMPEGSKWRLWIPSNLAYGDNGVPGIPGGATLEFDVELLQILR</sequence>
<dbReference type="SUPFAM" id="SSF54534">
    <property type="entry name" value="FKBP-like"/>
    <property type="match status" value="1"/>
</dbReference>
<dbReference type="PANTHER" id="PTHR43811">
    <property type="entry name" value="FKBP-TYPE PEPTIDYL-PROLYL CIS-TRANS ISOMERASE FKPA"/>
    <property type="match status" value="1"/>
</dbReference>
<dbReference type="OrthoDB" id="9814548at2"/>
<keyword evidence="9" id="KW-1185">Reference proteome</keyword>
<dbReference type="EMBL" id="SKFH01000004">
    <property type="protein sequence ID" value="TCZ73975.1"/>
    <property type="molecule type" value="Genomic_DNA"/>
</dbReference>
<proteinExistence type="inferred from homology"/>
<feature type="domain" description="PPIase FKBP-type" evidence="7">
    <location>
        <begin position="58"/>
        <end position="143"/>
    </location>
</feature>
<organism evidence="8 9">
    <name type="scientific">Flaviaesturariibacter aridisoli</name>
    <dbReference type="NCBI Taxonomy" id="2545761"/>
    <lineage>
        <taxon>Bacteria</taxon>
        <taxon>Pseudomonadati</taxon>
        <taxon>Bacteroidota</taxon>
        <taxon>Chitinophagia</taxon>
        <taxon>Chitinophagales</taxon>
        <taxon>Chitinophagaceae</taxon>
        <taxon>Flaviaestuariibacter</taxon>
    </lineage>
</organism>